<dbReference type="GO" id="GO:0003700">
    <property type="term" value="F:DNA-binding transcription factor activity"/>
    <property type="evidence" value="ECO:0007669"/>
    <property type="project" value="TreeGrafter"/>
</dbReference>
<dbReference type="InterPro" id="IPR000595">
    <property type="entry name" value="cNMP-bd_dom"/>
</dbReference>
<dbReference type="EMBL" id="FRDJ01000005">
    <property type="protein sequence ID" value="SHN60804.1"/>
    <property type="molecule type" value="Genomic_DNA"/>
</dbReference>
<dbReference type="PROSITE" id="PS50042">
    <property type="entry name" value="CNMP_BINDING_3"/>
    <property type="match status" value="2"/>
</dbReference>
<dbReference type="InterPro" id="IPR050397">
    <property type="entry name" value="Env_Response_Regulators"/>
</dbReference>
<evidence type="ECO:0000313" key="3">
    <source>
        <dbReference type="Proteomes" id="UP000184207"/>
    </source>
</evidence>
<keyword evidence="3" id="KW-1185">Reference proteome</keyword>
<dbReference type="InterPro" id="IPR018490">
    <property type="entry name" value="cNMP-bd_dom_sf"/>
</dbReference>
<dbReference type="SMART" id="SM00100">
    <property type="entry name" value="cNMP"/>
    <property type="match status" value="1"/>
</dbReference>
<dbReference type="CDD" id="cd00038">
    <property type="entry name" value="CAP_ED"/>
    <property type="match status" value="2"/>
</dbReference>
<dbReference type="STRING" id="1121883.SAMN02745226_01146"/>
<dbReference type="PANTHER" id="PTHR24567">
    <property type="entry name" value="CRP FAMILY TRANSCRIPTIONAL REGULATORY PROTEIN"/>
    <property type="match status" value="1"/>
</dbReference>
<evidence type="ECO:0000313" key="2">
    <source>
        <dbReference type="EMBL" id="SHN60804.1"/>
    </source>
</evidence>
<reference evidence="3" key="1">
    <citation type="submission" date="2016-12" db="EMBL/GenBank/DDBJ databases">
        <authorList>
            <person name="Varghese N."/>
            <person name="Submissions S."/>
        </authorList>
    </citation>
    <scope>NUCLEOTIDE SEQUENCE [LARGE SCALE GENOMIC DNA]</scope>
    <source>
        <strain evidence="3">DSM 13020</strain>
    </source>
</reference>
<sequence length="404" mass="45989">MKLITYPPNSVIYKEGEVPQSIYYIVNGSISVKLFRKEKQIESGTIGEWGIYNIPSEESVVTLSETTLYSVNSSEILSSEYSDRILRSMVSSIAQRLLVIDSELAESREIPEYVGPDKLRFFNRLHPGAYKLTDNIFQDILQSKRFYVGGYYREAMEIFAKMMAQVTSEELKKEIMVWHTLLSMVTDPERAEIHFKRLNPNEYSDLLSYAYLVNFFKGGQKQEILEMYMKAGLFVPANTIITLEGEAALEGYLILKGYLKAVKLLEDKEVLLSIVGPGEFVGEGAFLDSKVRMVTLYTLSPTAFIPLNAEVINKTITTNPGFILKICESQLRRISQVKRLLEIRYQSNPAQRTISALKYFSELFGKTKITVRDIAYLVDVNSERVIEEAKHLGFKVSFDGTITL</sequence>
<feature type="domain" description="Cyclic nucleotide-binding" evidence="1">
    <location>
        <begin position="1"/>
        <end position="72"/>
    </location>
</feature>
<dbReference type="PANTHER" id="PTHR24567:SF26">
    <property type="entry name" value="REGULATORY PROTEIN YEIL"/>
    <property type="match status" value="1"/>
</dbReference>
<accession>A0A1M7SQV2</accession>
<name>A0A1M7SQV2_FERGO</name>
<organism evidence="2 3">
    <name type="scientific">Fervidobacterium gondwanense DSM 13020</name>
    <dbReference type="NCBI Taxonomy" id="1121883"/>
    <lineage>
        <taxon>Bacteria</taxon>
        <taxon>Thermotogati</taxon>
        <taxon>Thermotogota</taxon>
        <taxon>Thermotogae</taxon>
        <taxon>Thermotogales</taxon>
        <taxon>Fervidobacteriaceae</taxon>
        <taxon>Fervidobacterium</taxon>
    </lineage>
</organism>
<dbReference type="Gene3D" id="2.60.120.10">
    <property type="entry name" value="Jelly Rolls"/>
    <property type="match status" value="2"/>
</dbReference>
<feature type="domain" description="Cyclic nucleotide-binding" evidence="1">
    <location>
        <begin position="194"/>
        <end position="333"/>
    </location>
</feature>
<dbReference type="Proteomes" id="UP000184207">
    <property type="component" value="Unassembled WGS sequence"/>
</dbReference>
<dbReference type="InterPro" id="IPR014710">
    <property type="entry name" value="RmlC-like_jellyroll"/>
</dbReference>
<dbReference type="AlphaFoldDB" id="A0A1M7SQV2"/>
<dbReference type="GO" id="GO:0005829">
    <property type="term" value="C:cytosol"/>
    <property type="evidence" value="ECO:0007669"/>
    <property type="project" value="TreeGrafter"/>
</dbReference>
<dbReference type="RefSeq" id="WP_072759311.1">
    <property type="nucleotide sequence ID" value="NZ_FRDJ01000005.1"/>
</dbReference>
<proteinExistence type="predicted"/>
<gene>
    <name evidence="2" type="ORF">SAMN02745226_01146</name>
</gene>
<dbReference type="Pfam" id="PF00027">
    <property type="entry name" value="cNMP_binding"/>
    <property type="match status" value="2"/>
</dbReference>
<protein>
    <submittedName>
        <fullName evidence="2">Cyclic nucleotide-binding domain-containing protein</fullName>
    </submittedName>
</protein>
<dbReference type="SUPFAM" id="SSF51206">
    <property type="entry name" value="cAMP-binding domain-like"/>
    <property type="match status" value="2"/>
</dbReference>
<dbReference type="OrthoDB" id="9798104at2"/>
<evidence type="ECO:0000259" key="1">
    <source>
        <dbReference type="PROSITE" id="PS50042"/>
    </source>
</evidence>